<keyword evidence="1" id="KW-0732">Signal</keyword>
<feature type="signal peptide" evidence="1">
    <location>
        <begin position="1"/>
        <end position="20"/>
    </location>
</feature>
<comment type="caution">
    <text evidence="2">The sequence shown here is derived from an EMBL/GenBank/DDBJ whole genome shotgun (WGS) entry which is preliminary data.</text>
</comment>
<gene>
    <name evidence="2" type="ORF">HMPREF0654_08565</name>
</gene>
<organism evidence="2 3">
    <name type="scientific">Prevotella disiens DNF00882</name>
    <dbReference type="NCBI Taxonomy" id="1401075"/>
    <lineage>
        <taxon>Bacteria</taxon>
        <taxon>Pseudomonadati</taxon>
        <taxon>Bacteroidota</taxon>
        <taxon>Bacteroidia</taxon>
        <taxon>Bacteroidales</taxon>
        <taxon>Prevotellaceae</taxon>
        <taxon>Prevotella</taxon>
    </lineage>
</organism>
<feature type="chain" id="PRO_5001925157" description="DUF4465 domain-containing protein" evidence="1">
    <location>
        <begin position="21"/>
        <end position="311"/>
    </location>
</feature>
<dbReference type="EMBL" id="JRNR01000084">
    <property type="protein sequence ID" value="KGF48617.1"/>
    <property type="molecule type" value="Genomic_DNA"/>
</dbReference>
<name>A0A096C0S8_9BACT</name>
<accession>A0A096C0S8</accession>
<reference evidence="2 3" key="1">
    <citation type="submission" date="2014-07" db="EMBL/GenBank/DDBJ databases">
        <authorList>
            <person name="McCorrison J."/>
            <person name="Sanka R."/>
            <person name="Torralba M."/>
            <person name="Gillis M."/>
            <person name="Haft D.H."/>
            <person name="Methe B."/>
            <person name="Sutton G."/>
            <person name="Nelson K.E."/>
        </authorList>
    </citation>
    <scope>NUCLEOTIDE SEQUENCE [LARGE SCALE GENOMIC DNA]</scope>
    <source>
        <strain evidence="2 3">DNF00882</strain>
    </source>
</reference>
<dbReference type="InterPro" id="IPR027828">
    <property type="entry name" value="DUF4465"/>
</dbReference>
<evidence type="ECO:0000313" key="3">
    <source>
        <dbReference type="Proteomes" id="UP000029538"/>
    </source>
</evidence>
<evidence type="ECO:0000313" key="2">
    <source>
        <dbReference type="EMBL" id="KGF48617.1"/>
    </source>
</evidence>
<sequence>MKKVIYSLVALATLAMPAMAQEKVDVVVGFENPEGAALNQGVYGGEKKGTPTKPYEKFGNKDIERYDCTYKEGLVTFYLDYDYSVKYKLGTSNGISFAAITETDYTYKNLYFKNVKGGGSKSKTYGIVSKQGACFELADNAEVKSIDIVNAIYPLKYILKSTDPDEKFVEGDNFVLHIAGYKTLKDEVPAKEKEIVLVEFKKGATEVEYIKDWQTVDLSEFLGQNIKCVKFNFTGTKKTSYGLLSTPAYVAIDNIVLSTTKAVPDGITTVNNEKAVEVARYSIDGTRLSAPQHGLNIVKMSDGTTRKVMVK</sequence>
<dbReference type="Gene3D" id="2.60.120.1350">
    <property type="entry name" value="Protein of unknown function DUF4465"/>
    <property type="match status" value="1"/>
</dbReference>
<evidence type="ECO:0008006" key="4">
    <source>
        <dbReference type="Google" id="ProtNLM"/>
    </source>
</evidence>
<protein>
    <recommendedName>
        <fullName evidence="4">DUF4465 domain-containing protein</fullName>
    </recommendedName>
</protein>
<dbReference type="AlphaFoldDB" id="A0A096C0S8"/>
<dbReference type="Proteomes" id="UP000029538">
    <property type="component" value="Unassembled WGS sequence"/>
</dbReference>
<dbReference type="Pfam" id="PF14717">
    <property type="entry name" value="DUF4465"/>
    <property type="match status" value="1"/>
</dbReference>
<dbReference type="RefSeq" id="WP_036883950.1">
    <property type="nucleotide sequence ID" value="NZ_JRNR01000084.1"/>
</dbReference>
<evidence type="ECO:0000256" key="1">
    <source>
        <dbReference type="SAM" id="SignalP"/>
    </source>
</evidence>
<proteinExistence type="predicted"/>